<protein>
    <submittedName>
        <fullName evidence="1">Uncharacterized protein</fullName>
    </submittedName>
</protein>
<keyword evidence="2" id="KW-1185">Reference proteome</keyword>
<dbReference type="Proteomes" id="UP000814033">
    <property type="component" value="Unassembled WGS sequence"/>
</dbReference>
<reference evidence="1" key="1">
    <citation type="submission" date="2021-02" db="EMBL/GenBank/DDBJ databases">
        <authorList>
            <consortium name="DOE Joint Genome Institute"/>
            <person name="Ahrendt S."/>
            <person name="Looney B.P."/>
            <person name="Miyauchi S."/>
            <person name="Morin E."/>
            <person name="Drula E."/>
            <person name="Courty P.E."/>
            <person name="Chicoki N."/>
            <person name="Fauchery L."/>
            <person name="Kohler A."/>
            <person name="Kuo A."/>
            <person name="Labutti K."/>
            <person name="Pangilinan J."/>
            <person name="Lipzen A."/>
            <person name="Riley R."/>
            <person name="Andreopoulos W."/>
            <person name="He G."/>
            <person name="Johnson J."/>
            <person name="Barry K.W."/>
            <person name="Grigoriev I.V."/>
            <person name="Nagy L."/>
            <person name="Hibbett D."/>
            <person name="Henrissat B."/>
            <person name="Matheny P.B."/>
            <person name="Labbe J."/>
            <person name="Martin F."/>
        </authorList>
    </citation>
    <scope>NUCLEOTIDE SEQUENCE</scope>
    <source>
        <strain evidence="1">FP105234-sp</strain>
    </source>
</reference>
<dbReference type="EMBL" id="MU276221">
    <property type="protein sequence ID" value="KAI0040166.1"/>
    <property type="molecule type" value="Genomic_DNA"/>
</dbReference>
<name>A0ACB8R7R2_9AGAM</name>
<evidence type="ECO:0000313" key="2">
    <source>
        <dbReference type="Proteomes" id="UP000814033"/>
    </source>
</evidence>
<sequence>MRAQYSKSALKAWKRAYKRGRLEKSSDGKYRLNVNWDGPQWKFTKRKTRRPLTAPASILRHAPGAIHPPNNTHLALAPGNTPPAKAASRRLATSPARMEGEKHAYARTEQ</sequence>
<gene>
    <name evidence="1" type="ORF">FA95DRAFT_1612012</name>
</gene>
<reference evidence="1" key="2">
    <citation type="journal article" date="2022" name="New Phytol.">
        <title>Evolutionary transition to the ectomycorrhizal habit in the genomes of a hyperdiverse lineage of mushroom-forming fungi.</title>
        <authorList>
            <person name="Looney B."/>
            <person name="Miyauchi S."/>
            <person name="Morin E."/>
            <person name="Drula E."/>
            <person name="Courty P.E."/>
            <person name="Kohler A."/>
            <person name="Kuo A."/>
            <person name="LaButti K."/>
            <person name="Pangilinan J."/>
            <person name="Lipzen A."/>
            <person name="Riley R."/>
            <person name="Andreopoulos W."/>
            <person name="He G."/>
            <person name="Johnson J."/>
            <person name="Nolan M."/>
            <person name="Tritt A."/>
            <person name="Barry K.W."/>
            <person name="Grigoriev I.V."/>
            <person name="Nagy L.G."/>
            <person name="Hibbett D."/>
            <person name="Henrissat B."/>
            <person name="Matheny P.B."/>
            <person name="Labbe J."/>
            <person name="Martin F.M."/>
        </authorList>
    </citation>
    <scope>NUCLEOTIDE SEQUENCE</scope>
    <source>
        <strain evidence="1">FP105234-sp</strain>
    </source>
</reference>
<comment type="caution">
    <text evidence="1">The sequence shown here is derived from an EMBL/GenBank/DDBJ whole genome shotgun (WGS) entry which is preliminary data.</text>
</comment>
<proteinExistence type="predicted"/>
<accession>A0ACB8R7R2</accession>
<organism evidence="1 2">
    <name type="scientific">Auriscalpium vulgare</name>
    <dbReference type="NCBI Taxonomy" id="40419"/>
    <lineage>
        <taxon>Eukaryota</taxon>
        <taxon>Fungi</taxon>
        <taxon>Dikarya</taxon>
        <taxon>Basidiomycota</taxon>
        <taxon>Agaricomycotina</taxon>
        <taxon>Agaricomycetes</taxon>
        <taxon>Russulales</taxon>
        <taxon>Auriscalpiaceae</taxon>
        <taxon>Auriscalpium</taxon>
    </lineage>
</organism>
<evidence type="ECO:0000313" key="1">
    <source>
        <dbReference type="EMBL" id="KAI0040166.1"/>
    </source>
</evidence>